<protein>
    <submittedName>
        <fullName evidence="8">Radical SAM protein</fullName>
    </submittedName>
</protein>
<dbReference type="Gene3D" id="3.20.20.70">
    <property type="entry name" value="Aldolase class I"/>
    <property type="match status" value="1"/>
</dbReference>
<dbReference type="SFLD" id="SFLDS00029">
    <property type="entry name" value="Radical_SAM"/>
    <property type="match status" value="1"/>
</dbReference>
<dbReference type="Pfam" id="PF04055">
    <property type="entry name" value="Radical_SAM"/>
    <property type="match status" value="1"/>
</dbReference>
<dbReference type="InterPro" id="IPR007197">
    <property type="entry name" value="rSAM"/>
</dbReference>
<comment type="similarity">
    <text evidence="6">Belongs to the radical SAM superfamily. Anaerobic sulfatase-maturating enzyme family.</text>
</comment>
<dbReference type="AlphaFoldDB" id="A0AA91A8G7"/>
<feature type="domain" description="Radical SAM core" evidence="7">
    <location>
        <begin position="135"/>
        <end position="299"/>
    </location>
</feature>
<comment type="cofactor">
    <cofactor evidence="1">
        <name>[4Fe-4S] cluster</name>
        <dbReference type="ChEBI" id="CHEBI:49883"/>
    </cofactor>
</comment>
<dbReference type="GO" id="GO:0051536">
    <property type="term" value="F:iron-sulfur cluster binding"/>
    <property type="evidence" value="ECO:0007669"/>
    <property type="project" value="UniProtKB-KW"/>
</dbReference>
<evidence type="ECO:0000313" key="8">
    <source>
        <dbReference type="EMBL" id="MQO93583.1"/>
    </source>
</evidence>
<keyword evidence="4" id="KW-0408">Iron</keyword>
<evidence type="ECO:0000256" key="6">
    <source>
        <dbReference type="ARBA" id="ARBA00023601"/>
    </source>
</evidence>
<dbReference type="InterPro" id="IPR023867">
    <property type="entry name" value="Sulphatase_maturase_rSAM"/>
</dbReference>
<gene>
    <name evidence="8" type="ORF">F7D31_13145</name>
</gene>
<keyword evidence="5" id="KW-0411">Iron-sulfur</keyword>
<accession>A0AA91A8G7</accession>
<dbReference type="PANTHER" id="PTHR43273">
    <property type="entry name" value="ANAEROBIC SULFATASE-MATURATING ENZYME HOMOLOG ASLB-RELATED"/>
    <property type="match status" value="1"/>
</dbReference>
<keyword evidence="2" id="KW-0949">S-adenosyl-L-methionine</keyword>
<dbReference type="PANTHER" id="PTHR43273:SF3">
    <property type="entry name" value="ANAEROBIC SULFATASE-MATURATING ENZYME HOMOLOG ASLB-RELATED"/>
    <property type="match status" value="1"/>
</dbReference>
<dbReference type="EMBL" id="VZAP01000161">
    <property type="protein sequence ID" value="MQO93583.1"/>
    <property type="molecule type" value="Genomic_DNA"/>
</dbReference>
<dbReference type="CDD" id="cd01335">
    <property type="entry name" value="Radical_SAM"/>
    <property type="match status" value="1"/>
</dbReference>
<dbReference type="InterPro" id="IPR013785">
    <property type="entry name" value="Aldolase_TIM"/>
</dbReference>
<proteinExistence type="inferred from homology"/>
<dbReference type="InterPro" id="IPR058240">
    <property type="entry name" value="rSAM_sf"/>
</dbReference>
<comment type="caution">
    <text evidence="8">The sequence shown here is derived from an EMBL/GenBank/DDBJ whole genome shotgun (WGS) entry which is preliminary data.</text>
</comment>
<dbReference type="GO" id="GO:0046872">
    <property type="term" value="F:metal ion binding"/>
    <property type="evidence" value="ECO:0007669"/>
    <property type="project" value="UniProtKB-KW"/>
</dbReference>
<evidence type="ECO:0000259" key="7">
    <source>
        <dbReference type="Pfam" id="PF04055"/>
    </source>
</evidence>
<organism evidence="8 9">
    <name type="scientific">Segatella copri</name>
    <dbReference type="NCBI Taxonomy" id="165179"/>
    <lineage>
        <taxon>Bacteria</taxon>
        <taxon>Pseudomonadati</taxon>
        <taxon>Bacteroidota</taxon>
        <taxon>Bacteroidia</taxon>
        <taxon>Bacteroidales</taxon>
        <taxon>Prevotellaceae</taxon>
        <taxon>Segatella</taxon>
    </lineage>
</organism>
<evidence type="ECO:0000256" key="1">
    <source>
        <dbReference type="ARBA" id="ARBA00001966"/>
    </source>
</evidence>
<evidence type="ECO:0000256" key="5">
    <source>
        <dbReference type="ARBA" id="ARBA00023014"/>
    </source>
</evidence>
<dbReference type="SFLD" id="SFLDG01386">
    <property type="entry name" value="main_SPASM_domain-containing"/>
    <property type="match status" value="1"/>
</dbReference>
<dbReference type="SUPFAM" id="SSF102114">
    <property type="entry name" value="Radical SAM enzymes"/>
    <property type="match status" value="1"/>
</dbReference>
<sequence length="496" mass="57895">MIQLLLQLILSVKIFVEMKTSTLVFISVSDKIKKIEMLHKYIPVQYNRLYYVYDCMDGSLYPCDKNVYFAFRKYTFSELLEKYKNNNPEGSISNFIQMLLKANSFYHCELSQYPKVDENMVLDSLARVPNIILAVTKECNLACRYCCYGSLYVQNTTAAEWKADMDVREYLEVLLKLKIKNGNRADFQISFYGGEPLLAFSKIQQCVTLADQLMPDVHITYVITTNGILLDKYMSYLVEHHFHILISLDGNEKNNQYRVFKNGIESFNIVVKNINLLYASYPVFFQKNVNFSTVLHGKSNCLDALIFFSKWNKTPLFSNVVETDVRKNVKYYQEIFKMHEYSTDEIIKMKTNYPNVYTSLFPMKSGQCYLWSKRSIEKVDGLLRRQWNGYVTNSCFLFSSKVFVSVDGSIFLCEKSSWKFKFGFISKEGVHLYLNKINGYYKKIFDKYKSQCADCYKIKGCNCCYFAESESVEGGKCFVSHNRAIDELEEMLNNKI</sequence>
<reference evidence="9" key="1">
    <citation type="submission" date="2019-09" db="EMBL/GenBank/DDBJ databases">
        <title>Distinct polysaccharide growth profiles of human intestinal Prevotella copri isolates.</title>
        <authorList>
            <person name="Fehlner-Peach H."/>
            <person name="Magnabosco C."/>
            <person name="Raghavan V."/>
            <person name="Scher J.U."/>
            <person name="Tett A."/>
            <person name="Cox L.M."/>
            <person name="Gottsegen C."/>
            <person name="Watters A."/>
            <person name="Wiltshire- Gordon J.D."/>
            <person name="Segata N."/>
            <person name="Bonneau R."/>
            <person name="Littman D.R."/>
        </authorList>
    </citation>
    <scope>NUCLEOTIDE SEQUENCE [LARGE SCALE GENOMIC DNA]</scope>
    <source>
        <strain evidence="9">iAU3127</strain>
    </source>
</reference>
<evidence type="ECO:0000256" key="2">
    <source>
        <dbReference type="ARBA" id="ARBA00022691"/>
    </source>
</evidence>
<evidence type="ECO:0000256" key="4">
    <source>
        <dbReference type="ARBA" id="ARBA00023004"/>
    </source>
</evidence>
<name>A0AA91A8G7_9BACT</name>
<dbReference type="SFLD" id="SFLDG01067">
    <property type="entry name" value="SPASM/twitch_domain_containing"/>
    <property type="match status" value="1"/>
</dbReference>
<keyword evidence="3" id="KW-0479">Metal-binding</keyword>
<dbReference type="Proteomes" id="UP000421283">
    <property type="component" value="Unassembled WGS sequence"/>
</dbReference>
<dbReference type="GO" id="GO:0016491">
    <property type="term" value="F:oxidoreductase activity"/>
    <property type="evidence" value="ECO:0007669"/>
    <property type="project" value="InterPro"/>
</dbReference>
<dbReference type="SFLD" id="SFLDG01384">
    <property type="entry name" value="thioether_bond_formation_requi"/>
    <property type="match status" value="1"/>
</dbReference>
<evidence type="ECO:0000256" key="3">
    <source>
        <dbReference type="ARBA" id="ARBA00022723"/>
    </source>
</evidence>
<evidence type="ECO:0000313" key="9">
    <source>
        <dbReference type="Proteomes" id="UP000421283"/>
    </source>
</evidence>